<sequence>MKNTTKKIAIGGAVVASLLVGALGGAAGASSYLNDNTVDLVSF</sequence>
<dbReference type="Proteomes" id="UP000019744">
    <property type="component" value="Segment"/>
</dbReference>
<keyword evidence="2" id="KW-1185">Reference proteome</keyword>
<name>A0A024E389_9CAUD</name>
<accession>A0A024E389</accession>
<dbReference type="GeneID" id="19487418"/>
<dbReference type="KEGG" id="vg:19487418"/>
<proteinExistence type="predicted"/>
<reference evidence="1 2" key="1">
    <citation type="journal article" date="2014" name="Genome Announc.">
        <title>Complete Genome Sequence of Bacillus cereus Sensu Lato Bacteriophage Bcp1.</title>
        <authorList>
            <person name="Schuch R."/>
            <person name="Pelzek A.J."/>
            <person name="Fazzini M.M."/>
            <person name="Nelson D.C."/>
            <person name="Fischetti V.A."/>
        </authorList>
    </citation>
    <scope>NUCLEOTIDE SEQUENCE [LARGE SCALE GENOMIC DNA]</scope>
</reference>
<dbReference type="EMBL" id="KJ451625">
    <property type="protein sequence ID" value="AHZ60323.1"/>
    <property type="molecule type" value="Genomic_DNA"/>
</dbReference>
<organism evidence="1 2">
    <name type="scientific">Bacillus phage Bcp1</name>
    <dbReference type="NCBI Taxonomy" id="584892"/>
    <lineage>
        <taxon>Viruses</taxon>
        <taxon>Duplodnaviria</taxon>
        <taxon>Heunggongvirae</taxon>
        <taxon>Uroviricota</taxon>
        <taxon>Caudoviricetes</taxon>
        <taxon>Herelleviridae</taxon>
        <taxon>Bastillevirinae</taxon>
        <taxon>Caeruleovirus</taxon>
        <taxon>Caeruleovirus Bcp1</taxon>
    </lineage>
</organism>
<evidence type="ECO:0000313" key="2">
    <source>
        <dbReference type="Proteomes" id="UP000019744"/>
    </source>
</evidence>
<protein>
    <submittedName>
        <fullName evidence="1">Uncharacterized protein</fullName>
    </submittedName>
</protein>
<dbReference type="RefSeq" id="YP_009031493.1">
    <property type="nucleotide sequence ID" value="NC_024137.1"/>
</dbReference>
<gene>
    <name evidence="1" type="ORF">Bcp1_230</name>
</gene>
<evidence type="ECO:0000313" key="1">
    <source>
        <dbReference type="EMBL" id="AHZ60323.1"/>
    </source>
</evidence>